<keyword evidence="1" id="KW-0812">Transmembrane</keyword>
<reference evidence="2 3" key="1">
    <citation type="submission" date="2019-05" db="EMBL/GenBank/DDBJ databases">
        <authorList>
            <person name="Qu J.-H."/>
        </authorList>
    </citation>
    <scope>NUCLEOTIDE SEQUENCE [LARGE SCALE GENOMIC DNA]</scope>
    <source>
        <strain evidence="2 3">NS28</strain>
    </source>
</reference>
<evidence type="ECO:0000313" key="3">
    <source>
        <dbReference type="Proteomes" id="UP000323994"/>
    </source>
</evidence>
<comment type="caution">
    <text evidence="2">The sequence shown here is derived from an EMBL/GenBank/DDBJ whole genome shotgun (WGS) entry which is preliminary data.</text>
</comment>
<keyword evidence="1" id="KW-1133">Transmembrane helix</keyword>
<dbReference type="EMBL" id="VBSN01000013">
    <property type="protein sequence ID" value="KAA6441474.1"/>
    <property type="molecule type" value="Genomic_DNA"/>
</dbReference>
<keyword evidence="1" id="KW-0472">Membrane</keyword>
<name>A0A5M8R3A3_9BACT</name>
<organism evidence="2 3">
    <name type="scientific">Dyadobacter flavalbus</name>
    <dbReference type="NCBI Taxonomy" id="2579942"/>
    <lineage>
        <taxon>Bacteria</taxon>
        <taxon>Pseudomonadati</taxon>
        <taxon>Bacteroidota</taxon>
        <taxon>Cytophagia</taxon>
        <taxon>Cytophagales</taxon>
        <taxon>Spirosomataceae</taxon>
        <taxon>Dyadobacter</taxon>
    </lineage>
</organism>
<evidence type="ECO:0000256" key="1">
    <source>
        <dbReference type="SAM" id="Phobius"/>
    </source>
</evidence>
<dbReference type="RefSeq" id="WP_139010394.1">
    <property type="nucleotide sequence ID" value="NZ_VBSN01000013.1"/>
</dbReference>
<protein>
    <submittedName>
        <fullName evidence="2">Uncharacterized protein</fullName>
    </submittedName>
</protein>
<proteinExistence type="predicted"/>
<accession>A0A5M8R3A3</accession>
<feature type="transmembrane region" description="Helical" evidence="1">
    <location>
        <begin position="6"/>
        <end position="23"/>
    </location>
</feature>
<dbReference type="Proteomes" id="UP000323994">
    <property type="component" value="Unassembled WGS sequence"/>
</dbReference>
<evidence type="ECO:0000313" key="2">
    <source>
        <dbReference type="EMBL" id="KAA6441474.1"/>
    </source>
</evidence>
<dbReference type="AlphaFoldDB" id="A0A5M8R3A3"/>
<gene>
    <name evidence="2" type="ORF">FEM33_01695</name>
</gene>
<sequence>MVAFVIVALVFVIIIALVLWNNPKKLAKSIIIKQPETSNLPGKNIRISVKDAEKYYLKGISDPAMSTDLDMAIINGGKYIYISQERLDLLEARLKQRNGFDNDLAKLTQLKYNAHTFEKDKMLNEAFEAYKVLITFAHNSPYLQINSYSHDMNRFRIVSNKLKKKEEYEKFMSTIKFDH</sequence>
<keyword evidence="3" id="KW-1185">Reference proteome</keyword>